<dbReference type="PROSITE" id="PS51384">
    <property type="entry name" value="FAD_FR"/>
    <property type="match status" value="1"/>
</dbReference>
<reference evidence="2" key="1">
    <citation type="submission" date="2021-01" db="EMBL/GenBank/DDBJ databases">
        <title>KCTC 19127 draft genome.</title>
        <authorList>
            <person name="An D."/>
        </authorList>
    </citation>
    <scope>NUCLEOTIDE SEQUENCE</scope>
    <source>
        <strain evidence="2">KCTC 19127</strain>
    </source>
</reference>
<dbReference type="InterPro" id="IPR017927">
    <property type="entry name" value="FAD-bd_FR_type"/>
</dbReference>
<evidence type="ECO:0000313" key="2">
    <source>
        <dbReference type="EMBL" id="MBM9476066.1"/>
    </source>
</evidence>
<dbReference type="CDD" id="cd06193">
    <property type="entry name" value="siderophore_interacting"/>
    <property type="match status" value="1"/>
</dbReference>
<dbReference type="InterPro" id="IPR013113">
    <property type="entry name" value="SIP_FAD-bd"/>
</dbReference>
<dbReference type="AlphaFoldDB" id="A0A938YK73"/>
<dbReference type="InterPro" id="IPR039374">
    <property type="entry name" value="SIP_fam"/>
</dbReference>
<dbReference type="GO" id="GO:0016491">
    <property type="term" value="F:oxidoreductase activity"/>
    <property type="evidence" value="ECO:0007669"/>
    <property type="project" value="InterPro"/>
</dbReference>
<dbReference type="PANTHER" id="PTHR30157:SF0">
    <property type="entry name" value="NADPH-DEPENDENT FERRIC-CHELATE REDUCTASE"/>
    <property type="match status" value="1"/>
</dbReference>
<dbReference type="Pfam" id="PF08021">
    <property type="entry name" value="FAD_binding_9"/>
    <property type="match status" value="1"/>
</dbReference>
<dbReference type="EMBL" id="JAERWL010000006">
    <property type="protein sequence ID" value="MBM9476066.1"/>
    <property type="molecule type" value="Genomic_DNA"/>
</dbReference>
<dbReference type="InterPro" id="IPR017938">
    <property type="entry name" value="Riboflavin_synthase-like_b-brl"/>
</dbReference>
<gene>
    <name evidence="2" type="ORF">JL107_06385</name>
</gene>
<dbReference type="InterPro" id="IPR007037">
    <property type="entry name" value="SIP_rossman_dom"/>
</dbReference>
<dbReference type="Pfam" id="PF04954">
    <property type="entry name" value="SIP"/>
    <property type="match status" value="1"/>
</dbReference>
<accession>A0A938YK73</accession>
<dbReference type="Proteomes" id="UP000663801">
    <property type="component" value="Unassembled WGS sequence"/>
</dbReference>
<name>A0A938YK73_9ACTN</name>
<keyword evidence="3" id="KW-1185">Reference proteome</keyword>
<feature type="domain" description="FAD-binding FR-type" evidence="1">
    <location>
        <begin position="47"/>
        <end position="176"/>
    </location>
</feature>
<dbReference type="Gene3D" id="2.40.30.10">
    <property type="entry name" value="Translation factors"/>
    <property type="match status" value="1"/>
</dbReference>
<dbReference type="RefSeq" id="WP_205256173.1">
    <property type="nucleotide sequence ID" value="NZ_BAAAPV010000003.1"/>
</dbReference>
<protein>
    <submittedName>
        <fullName evidence="2">Siderophore-interacting protein</fullName>
    </submittedName>
</protein>
<proteinExistence type="predicted"/>
<organism evidence="2 3">
    <name type="scientific">Nakamurella flavida</name>
    <dbReference type="NCBI Taxonomy" id="363630"/>
    <lineage>
        <taxon>Bacteria</taxon>
        <taxon>Bacillati</taxon>
        <taxon>Actinomycetota</taxon>
        <taxon>Actinomycetes</taxon>
        <taxon>Nakamurellales</taxon>
        <taxon>Nakamurellaceae</taxon>
        <taxon>Nakamurella</taxon>
    </lineage>
</organism>
<dbReference type="SUPFAM" id="SSF63380">
    <property type="entry name" value="Riboflavin synthase domain-like"/>
    <property type="match status" value="1"/>
</dbReference>
<evidence type="ECO:0000259" key="1">
    <source>
        <dbReference type="PROSITE" id="PS51384"/>
    </source>
</evidence>
<dbReference type="Gene3D" id="3.40.50.80">
    <property type="entry name" value="Nucleotide-binding domain of ferredoxin-NADP reductase (FNR) module"/>
    <property type="match status" value="1"/>
</dbReference>
<comment type="caution">
    <text evidence="2">The sequence shown here is derived from an EMBL/GenBank/DDBJ whole genome shotgun (WGS) entry which is preliminary data.</text>
</comment>
<dbReference type="PANTHER" id="PTHR30157">
    <property type="entry name" value="FERRIC REDUCTASE, NADPH-DEPENDENT"/>
    <property type="match status" value="1"/>
</dbReference>
<evidence type="ECO:0000313" key="3">
    <source>
        <dbReference type="Proteomes" id="UP000663801"/>
    </source>
</evidence>
<dbReference type="InterPro" id="IPR039261">
    <property type="entry name" value="FNR_nucleotide-bd"/>
</dbReference>
<sequence>MAEHTRTSPVTTAISHAAETVSDGARTVVAQAVRRLPAVRRARSQGATAVLARVTRVQGITPAMARVTFTAPEFADSRPLGSDHYVRLLLPRPGQDELVLPRTAEWYPELVAMAPKARPVLRNYTVREVRPEVAEMDIDFVRHGDSGPATRWVNRAEPGMTVGIIDQGVIHEVEADRADYLIVGDETALPAAAGILAALPSSVRARVLLEVPSESDRQELPTAADADVRYLVRPDAHCPPGSLLPGAVAGLEVPAGTRCWVSGESAMSTQVRRCLVRQHGVPKDDVCFTGYFKYGSPAYAE</sequence>